<keyword evidence="12" id="KW-0407">Ion channel</keyword>
<comment type="similarity">
    <text evidence="2">Belongs to the otopetrin family.</text>
</comment>
<evidence type="ECO:0000313" key="16">
    <source>
        <dbReference type="EMBL" id="KAK7595474.1"/>
    </source>
</evidence>
<dbReference type="Proteomes" id="UP001367676">
    <property type="component" value="Unassembled WGS sequence"/>
</dbReference>
<feature type="transmembrane region" description="Helical" evidence="15">
    <location>
        <begin position="532"/>
        <end position="552"/>
    </location>
</feature>
<dbReference type="GO" id="GO:0005739">
    <property type="term" value="C:mitochondrion"/>
    <property type="evidence" value="ECO:0007669"/>
    <property type="project" value="GOC"/>
</dbReference>
<comment type="caution">
    <text evidence="16">The sequence shown here is derived from an EMBL/GenBank/DDBJ whole genome shotgun (WGS) entry which is preliminary data.</text>
</comment>
<dbReference type="InterPro" id="IPR048720">
    <property type="entry name" value="PROPPIN"/>
</dbReference>
<evidence type="ECO:0000256" key="1">
    <source>
        <dbReference type="ARBA" id="ARBA00004651"/>
    </source>
</evidence>
<dbReference type="EMBL" id="JBBCAQ010000018">
    <property type="protein sequence ID" value="KAK7595474.1"/>
    <property type="molecule type" value="Genomic_DNA"/>
</dbReference>
<evidence type="ECO:0000256" key="7">
    <source>
        <dbReference type="ARBA" id="ARBA00022737"/>
    </source>
</evidence>
<organism evidence="16 17">
    <name type="scientific">Parthenolecanium corni</name>
    <dbReference type="NCBI Taxonomy" id="536013"/>
    <lineage>
        <taxon>Eukaryota</taxon>
        <taxon>Metazoa</taxon>
        <taxon>Ecdysozoa</taxon>
        <taxon>Arthropoda</taxon>
        <taxon>Hexapoda</taxon>
        <taxon>Insecta</taxon>
        <taxon>Pterygota</taxon>
        <taxon>Neoptera</taxon>
        <taxon>Paraneoptera</taxon>
        <taxon>Hemiptera</taxon>
        <taxon>Sternorrhyncha</taxon>
        <taxon>Coccoidea</taxon>
        <taxon>Coccidae</taxon>
        <taxon>Parthenolecanium</taxon>
    </lineage>
</organism>
<feature type="transmembrane region" description="Helical" evidence="15">
    <location>
        <begin position="946"/>
        <end position="968"/>
    </location>
</feature>
<evidence type="ECO:0000256" key="8">
    <source>
        <dbReference type="ARBA" id="ARBA00022781"/>
    </source>
</evidence>
<dbReference type="PANTHER" id="PTHR21522:SF32">
    <property type="entry name" value="OTOPETRIN-2"/>
    <property type="match status" value="1"/>
</dbReference>
<feature type="region of interest" description="Disordered" evidence="14">
    <location>
        <begin position="308"/>
        <end position="327"/>
    </location>
</feature>
<evidence type="ECO:0000256" key="10">
    <source>
        <dbReference type="ARBA" id="ARBA00023065"/>
    </source>
</evidence>
<keyword evidence="4" id="KW-1003">Cell membrane</keyword>
<protein>
    <submittedName>
        <fullName evidence="16">Uncharacterized protein</fullName>
    </submittedName>
</protein>
<evidence type="ECO:0000256" key="13">
    <source>
        <dbReference type="ARBA" id="ARBA00025740"/>
    </source>
</evidence>
<dbReference type="GO" id="GO:0015252">
    <property type="term" value="F:proton channel activity"/>
    <property type="evidence" value="ECO:0007669"/>
    <property type="project" value="InterPro"/>
</dbReference>
<accession>A0AAN9TIW2</accession>
<keyword evidence="5" id="KW-0853">WD repeat</keyword>
<feature type="transmembrane region" description="Helical" evidence="15">
    <location>
        <begin position="27"/>
        <end position="46"/>
    </location>
</feature>
<dbReference type="InterPro" id="IPR004878">
    <property type="entry name" value="Otopetrin"/>
</dbReference>
<evidence type="ECO:0000256" key="9">
    <source>
        <dbReference type="ARBA" id="ARBA00022989"/>
    </source>
</evidence>
<name>A0AAN9TIW2_9HEMI</name>
<dbReference type="InterPro" id="IPR015943">
    <property type="entry name" value="WD40/YVTN_repeat-like_dom_sf"/>
</dbReference>
<feature type="transmembrane region" description="Helical" evidence="15">
    <location>
        <begin position="497"/>
        <end position="520"/>
    </location>
</feature>
<evidence type="ECO:0000313" key="17">
    <source>
        <dbReference type="Proteomes" id="UP001367676"/>
    </source>
</evidence>
<evidence type="ECO:0000256" key="12">
    <source>
        <dbReference type="ARBA" id="ARBA00023303"/>
    </source>
</evidence>
<feature type="transmembrane region" description="Helical" evidence="15">
    <location>
        <begin position="764"/>
        <end position="784"/>
    </location>
</feature>
<dbReference type="GO" id="GO:0005886">
    <property type="term" value="C:plasma membrane"/>
    <property type="evidence" value="ECO:0007669"/>
    <property type="project" value="UniProtKB-SubCell"/>
</dbReference>
<dbReference type="Gene3D" id="2.130.10.10">
    <property type="entry name" value="YVTN repeat-like/Quinoprotein amine dehydrogenase"/>
    <property type="match status" value="1"/>
</dbReference>
<comment type="subcellular location">
    <subcellularLocation>
        <location evidence="1">Cell membrane</location>
        <topology evidence="1">Multi-pass membrane protein</topology>
    </subcellularLocation>
</comment>
<sequence>MKKTVYSGTTVRDARIPQAVNLTGWRFYGFVGVLVGTLGLTLYPILIDPILNIDKYTDIGNIKQCEMLYRTNLLAMVGSSPNYPDNTVNVYDDISKQFVLELTFKVPVQAVRLRRDKIVVATLHQVCVFSFPSPTQHLFTFETRYNKYGLCEVTPLLSAEKHIVVFPSQKTGGVQLVDLCSTDAGSSSAPVIINAHTSDLACLAINQKGTLIATASEKGTLIRVFDTIKRIQLHELRRGSDPAFLYCLSKIGLSCNYAESQWAFANFTVLPECACICAFSSKNSVTDLPGPSTALDVVDELSDSIDDRLQKQRRDKDKPSRKNRNSTTFVGYTNECSREAEKDSLNEEQGIVSDSQEVKFSMTPSPKLRSSRKLLGLLTQNRSHLFLSSYPFHHLWIQLSTVYGIALLIIVFAICITEITDNSVKLFALQGVYMMYLYIGSIAVIICIYVWVLVDSCSNIKSLKSDTSALAEAAELTRFGSLKKAHISPAKTSSTSFYLRIGALAFGLGTLVFNGLEIAMHSMMDTACLTSIAFIHPIVHALFTFLQMHFLFVNSQVLVEKFGLVARFGFMHLAATNIALWIKLIIMETGLEYIYFVYLAQSNVLHNLGANYDTDIPTPLQLRGFPRFISQQFERVPAYDGAFENIYEPISKNHIKQVVALHYCINTNSLGQLWTSSMPFLYPFIIQFSLIAAGVTYVMGQNVGAERLRKHQFTYSGRKLNVPNNNCNTDGLGGNKKNCENNCMKDLSYMGDERVDCNGISKGLFLGLLCLVVLTVVIIIFLVVKEDKDFPTHILSMLTFTVLSSILMVCVILNAFGLYQIRKMSYSGKRISKLDSILNMVSTGGVLLYSIFSIIVGANGSIKLQLHTPEQHMHMMLFVIGVLQVTQCSLQSTFLGEALQRQCLTRHQQLTKPGRQVVTFLLCANMGLWAYDTFLTESWLNQEAQLQFYGLLVWGVISRLSIPLCIFYRFHSAILLLEIWRRCYTNKHKEIR</sequence>
<evidence type="ECO:0000256" key="2">
    <source>
        <dbReference type="ARBA" id="ARBA00006513"/>
    </source>
</evidence>
<evidence type="ECO:0000256" key="5">
    <source>
        <dbReference type="ARBA" id="ARBA00022574"/>
    </source>
</evidence>
<reference evidence="16 17" key="1">
    <citation type="submission" date="2024-03" db="EMBL/GenBank/DDBJ databases">
        <title>Adaptation during the transition from Ophiocordyceps entomopathogen to insect associate is accompanied by gene loss and intensified selection.</title>
        <authorList>
            <person name="Ward C.M."/>
            <person name="Onetto C.A."/>
            <person name="Borneman A.R."/>
        </authorList>
    </citation>
    <scope>NUCLEOTIDE SEQUENCE [LARGE SCALE GENOMIC DNA]</scope>
    <source>
        <strain evidence="16">AWRI1</strain>
        <tissue evidence="16">Single Adult Female</tissue>
    </source>
</reference>
<feature type="transmembrane region" description="Helical" evidence="15">
    <location>
        <begin position="564"/>
        <end position="586"/>
    </location>
</feature>
<evidence type="ECO:0000256" key="11">
    <source>
        <dbReference type="ARBA" id="ARBA00023136"/>
    </source>
</evidence>
<feature type="transmembrane region" description="Helical" evidence="15">
    <location>
        <begin position="917"/>
        <end position="934"/>
    </location>
</feature>
<feature type="transmembrane region" description="Helical" evidence="15">
    <location>
        <begin position="431"/>
        <end position="454"/>
    </location>
</feature>
<evidence type="ECO:0000256" key="4">
    <source>
        <dbReference type="ARBA" id="ARBA00022475"/>
    </source>
</evidence>
<feature type="transmembrane region" description="Helical" evidence="15">
    <location>
        <begin position="680"/>
        <end position="700"/>
    </location>
</feature>
<feature type="transmembrane region" description="Helical" evidence="15">
    <location>
        <begin position="837"/>
        <end position="856"/>
    </location>
</feature>
<keyword evidence="11 15" id="KW-0472">Membrane</keyword>
<keyword evidence="17" id="KW-1185">Reference proteome</keyword>
<keyword evidence="8" id="KW-0375">Hydrogen ion transport</keyword>
<evidence type="ECO:0000256" key="14">
    <source>
        <dbReference type="SAM" id="MobiDB-lite"/>
    </source>
</evidence>
<keyword evidence="9 15" id="KW-1133">Transmembrane helix</keyword>
<dbReference type="SUPFAM" id="SSF50978">
    <property type="entry name" value="WD40 repeat-like"/>
    <property type="match status" value="1"/>
</dbReference>
<keyword evidence="3" id="KW-0813">Transport</keyword>
<feature type="compositionally biased region" description="Basic and acidic residues" evidence="14">
    <location>
        <begin position="308"/>
        <end position="320"/>
    </location>
</feature>
<dbReference type="Pfam" id="PF21032">
    <property type="entry name" value="PROPPIN"/>
    <property type="match status" value="1"/>
</dbReference>
<gene>
    <name evidence="16" type="ORF">V9T40_013299</name>
</gene>
<keyword evidence="6 15" id="KW-0812">Transmembrane</keyword>
<dbReference type="GO" id="GO:0033617">
    <property type="term" value="P:mitochondrial respiratory chain complex IV assembly"/>
    <property type="evidence" value="ECO:0007669"/>
    <property type="project" value="InterPro"/>
</dbReference>
<feature type="transmembrane region" description="Helical" evidence="15">
    <location>
        <begin position="790"/>
        <end position="816"/>
    </location>
</feature>
<dbReference type="PANTHER" id="PTHR21522">
    <property type="entry name" value="PROTON CHANNEL OTOP"/>
    <property type="match status" value="1"/>
</dbReference>
<comment type="similarity">
    <text evidence="13">Belongs to the WD repeat PROPPIN family.</text>
</comment>
<evidence type="ECO:0000256" key="3">
    <source>
        <dbReference type="ARBA" id="ARBA00022448"/>
    </source>
</evidence>
<evidence type="ECO:0000256" key="15">
    <source>
        <dbReference type="SAM" id="Phobius"/>
    </source>
</evidence>
<feature type="transmembrane region" description="Helical" evidence="15">
    <location>
        <begin position="395"/>
        <end position="419"/>
    </location>
</feature>
<dbReference type="Pfam" id="PF03189">
    <property type="entry name" value="Otopetrin"/>
    <property type="match status" value="1"/>
</dbReference>
<dbReference type="InterPro" id="IPR036322">
    <property type="entry name" value="WD40_repeat_dom_sf"/>
</dbReference>
<keyword evidence="7" id="KW-0677">Repeat</keyword>
<feature type="transmembrane region" description="Helical" evidence="15">
    <location>
        <begin position="876"/>
        <end position="896"/>
    </location>
</feature>
<dbReference type="AlphaFoldDB" id="A0AAN9TIW2"/>
<proteinExistence type="inferred from homology"/>
<evidence type="ECO:0000256" key="6">
    <source>
        <dbReference type="ARBA" id="ARBA00022692"/>
    </source>
</evidence>
<keyword evidence="10" id="KW-0406">Ion transport</keyword>